<keyword evidence="1" id="KW-0472">Membrane</keyword>
<evidence type="ECO:0000313" key="3">
    <source>
        <dbReference type="Proteomes" id="UP000192534"/>
    </source>
</evidence>
<dbReference type="RefSeq" id="WP_036419765.1">
    <property type="nucleotide sequence ID" value="NZ_JACKUO010000026.1"/>
</dbReference>
<evidence type="ECO:0000313" key="2">
    <source>
        <dbReference type="EMBL" id="ORB52340.1"/>
    </source>
</evidence>
<dbReference type="EMBL" id="MVIH01000006">
    <property type="protein sequence ID" value="ORB52340.1"/>
    <property type="molecule type" value="Genomic_DNA"/>
</dbReference>
<sequence length="85" mass="9580">MPKRRMGRDRPITKSLYTIEYQRERRRRIAGWVFVAVGAAMAVIHMITHLGRLRIIGLQDLLIGYPMAGVLILGGFLLVGFAAKT</sequence>
<gene>
    <name evidence="2" type="ORF">BST42_15400</name>
</gene>
<dbReference type="Proteomes" id="UP000192534">
    <property type="component" value="Unassembled WGS sequence"/>
</dbReference>
<reference evidence="2 3" key="1">
    <citation type="submission" date="2016-12" db="EMBL/GenBank/DDBJ databases">
        <title>The new phylogeny of genus Mycobacterium.</title>
        <authorList>
            <person name="Tortoli E."/>
            <person name="Trovato A."/>
            <person name="Cirillo D.M."/>
        </authorList>
    </citation>
    <scope>NUCLEOTIDE SEQUENCE [LARGE SCALE GENOMIC DNA]</scope>
    <source>
        <strain evidence="2 3">DSM 44223</strain>
    </source>
</reference>
<feature type="transmembrane region" description="Helical" evidence="1">
    <location>
        <begin position="62"/>
        <end position="83"/>
    </location>
</feature>
<evidence type="ECO:0000256" key="1">
    <source>
        <dbReference type="SAM" id="Phobius"/>
    </source>
</evidence>
<comment type="caution">
    <text evidence="2">The sequence shown here is derived from an EMBL/GenBank/DDBJ whole genome shotgun (WGS) entry which is preliminary data.</text>
</comment>
<feature type="transmembrane region" description="Helical" evidence="1">
    <location>
        <begin position="29"/>
        <end position="50"/>
    </location>
</feature>
<accession>A0A1X0IUM8</accession>
<keyword evidence="1" id="KW-1133">Transmembrane helix</keyword>
<keyword evidence="1" id="KW-0812">Transmembrane</keyword>
<proteinExistence type="predicted"/>
<keyword evidence="3" id="KW-1185">Reference proteome</keyword>
<protein>
    <submittedName>
        <fullName evidence="2">Uncharacterized protein</fullName>
    </submittedName>
</protein>
<dbReference type="AlphaFoldDB" id="A0A1X0IUM8"/>
<organism evidence="2 3">
    <name type="scientific">Mycolicibacterium rhodesiae</name>
    <name type="common">Mycobacterium rhodesiae</name>
    <dbReference type="NCBI Taxonomy" id="36814"/>
    <lineage>
        <taxon>Bacteria</taxon>
        <taxon>Bacillati</taxon>
        <taxon>Actinomycetota</taxon>
        <taxon>Actinomycetes</taxon>
        <taxon>Mycobacteriales</taxon>
        <taxon>Mycobacteriaceae</taxon>
        <taxon>Mycolicibacterium</taxon>
    </lineage>
</organism>
<name>A0A1X0IUM8_MYCRH</name>
<dbReference type="OrthoDB" id="4578641at2"/>